<proteinExistence type="predicted"/>
<dbReference type="PANTHER" id="PTHR42998">
    <property type="entry name" value="TYPE I RESTRICTION ENZYME HINDVIIP M PROTEIN-RELATED"/>
    <property type="match status" value="1"/>
</dbReference>
<dbReference type="Proteomes" id="UP001153678">
    <property type="component" value="Unassembled WGS sequence"/>
</dbReference>
<dbReference type="EMBL" id="CAMKVN010027137">
    <property type="protein sequence ID" value="CAI2201294.1"/>
    <property type="molecule type" value="Genomic_DNA"/>
</dbReference>
<sequence length="128" mass="14781">SFQDKQGEDLLDYVNNALNCRQHKKDKFCCFQSKYGEDIFQRLQINNPSTLKRIIDKLTPLQLISIDIDVKGEAFEFFLKEAIKGQKKDLGQYFTPRHIVNFLVKLADPKPHETVYDPFCGTGGILIK</sequence>
<dbReference type="SUPFAM" id="SSF53335">
    <property type="entry name" value="S-adenosyl-L-methionine-dependent methyltransferases"/>
    <property type="match status" value="1"/>
</dbReference>
<reference evidence="8" key="1">
    <citation type="submission" date="2022-08" db="EMBL/GenBank/DDBJ databases">
        <authorList>
            <person name="Kallberg Y."/>
            <person name="Tangrot J."/>
            <person name="Rosling A."/>
        </authorList>
    </citation>
    <scope>NUCLEOTIDE SEQUENCE</scope>
    <source>
        <strain evidence="8">Wild A</strain>
    </source>
</reference>
<dbReference type="Gene3D" id="1.20.1260.30">
    <property type="match status" value="1"/>
</dbReference>
<dbReference type="AlphaFoldDB" id="A0A9W4TDK0"/>
<name>A0A9W4TDK0_9GLOM</name>
<dbReference type="InterPro" id="IPR052916">
    <property type="entry name" value="Type-I_RE_MTase_Subunit"/>
</dbReference>
<dbReference type="GO" id="GO:0008170">
    <property type="term" value="F:N-methyltransferase activity"/>
    <property type="evidence" value="ECO:0007669"/>
    <property type="project" value="InterPro"/>
</dbReference>
<comment type="caution">
    <text evidence="8">The sequence shown here is derived from an EMBL/GenBank/DDBJ whole genome shotgun (WGS) entry which is preliminary data.</text>
</comment>
<dbReference type="InterPro" id="IPR003356">
    <property type="entry name" value="DNA_methylase_A-5"/>
</dbReference>
<dbReference type="GO" id="GO:0003677">
    <property type="term" value="F:DNA binding"/>
    <property type="evidence" value="ECO:0007669"/>
    <property type="project" value="InterPro"/>
</dbReference>
<evidence type="ECO:0000256" key="6">
    <source>
        <dbReference type="ARBA" id="ARBA00047942"/>
    </source>
</evidence>
<evidence type="ECO:0000256" key="2">
    <source>
        <dbReference type="ARBA" id="ARBA00022603"/>
    </source>
</evidence>
<evidence type="ECO:0000256" key="1">
    <source>
        <dbReference type="ARBA" id="ARBA00011900"/>
    </source>
</evidence>
<keyword evidence="5" id="KW-0680">Restriction system</keyword>
<evidence type="ECO:0000256" key="3">
    <source>
        <dbReference type="ARBA" id="ARBA00022679"/>
    </source>
</evidence>
<feature type="domain" description="DNA methylase adenine-specific" evidence="7">
    <location>
        <begin position="68"/>
        <end position="128"/>
    </location>
</feature>
<dbReference type="Gene3D" id="3.40.50.150">
    <property type="entry name" value="Vaccinia Virus protein VP39"/>
    <property type="match status" value="1"/>
</dbReference>
<dbReference type="OrthoDB" id="5583867at2759"/>
<dbReference type="PANTHER" id="PTHR42998:SF1">
    <property type="entry name" value="TYPE I RESTRICTION ENZYME HINDI METHYLASE SUBUNIT"/>
    <property type="match status" value="1"/>
</dbReference>
<dbReference type="GO" id="GO:0009007">
    <property type="term" value="F:site-specific DNA-methyltransferase (adenine-specific) activity"/>
    <property type="evidence" value="ECO:0007669"/>
    <property type="project" value="UniProtKB-EC"/>
</dbReference>
<dbReference type="GO" id="GO:0032259">
    <property type="term" value="P:methylation"/>
    <property type="evidence" value="ECO:0007669"/>
    <property type="project" value="UniProtKB-KW"/>
</dbReference>
<evidence type="ECO:0000259" key="7">
    <source>
        <dbReference type="Pfam" id="PF02384"/>
    </source>
</evidence>
<evidence type="ECO:0000313" key="8">
    <source>
        <dbReference type="EMBL" id="CAI2201294.1"/>
    </source>
</evidence>
<accession>A0A9W4TDK0</accession>
<keyword evidence="9" id="KW-1185">Reference proteome</keyword>
<keyword evidence="4" id="KW-0949">S-adenosyl-L-methionine</keyword>
<feature type="non-terminal residue" evidence="8">
    <location>
        <position position="1"/>
    </location>
</feature>
<evidence type="ECO:0000256" key="5">
    <source>
        <dbReference type="ARBA" id="ARBA00022747"/>
    </source>
</evidence>
<dbReference type="InterPro" id="IPR038333">
    <property type="entry name" value="T1MK-like_N_sf"/>
</dbReference>
<dbReference type="Pfam" id="PF02384">
    <property type="entry name" value="N6_Mtase"/>
    <property type="match status" value="1"/>
</dbReference>
<comment type="catalytic activity">
    <reaction evidence="6">
        <text>a 2'-deoxyadenosine in DNA + S-adenosyl-L-methionine = an N(6)-methyl-2'-deoxyadenosine in DNA + S-adenosyl-L-homocysteine + H(+)</text>
        <dbReference type="Rhea" id="RHEA:15197"/>
        <dbReference type="Rhea" id="RHEA-COMP:12418"/>
        <dbReference type="Rhea" id="RHEA-COMP:12419"/>
        <dbReference type="ChEBI" id="CHEBI:15378"/>
        <dbReference type="ChEBI" id="CHEBI:57856"/>
        <dbReference type="ChEBI" id="CHEBI:59789"/>
        <dbReference type="ChEBI" id="CHEBI:90615"/>
        <dbReference type="ChEBI" id="CHEBI:90616"/>
        <dbReference type="EC" id="2.1.1.72"/>
    </reaction>
</comment>
<evidence type="ECO:0000256" key="4">
    <source>
        <dbReference type="ARBA" id="ARBA00022691"/>
    </source>
</evidence>
<dbReference type="InterPro" id="IPR029063">
    <property type="entry name" value="SAM-dependent_MTases_sf"/>
</dbReference>
<gene>
    <name evidence="8" type="ORF">FWILDA_LOCUS19994</name>
</gene>
<keyword evidence="3" id="KW-0808">Transferase</keyword>
<protein>
    <recommendedName>
        <fullName evidence="1">site-specific DNA-methyltransferase (adenine-specific)</fullName>
        <ecNumber evidence="1">2.1.1.72</ecNumber>
    </recommendedName>
</protein>
<feature type="non-terminal residue" evidence="8">
    <location>
        <position position="128"/>
    </location>
</feature>
<dbReference type="GO" id="GO:0009307">
    <property type="term" value="P:DNA restriction-modification system"/>
    <property type="evidence" value="ECO:0007669"/>
    <property type="project" value="UniProtKB-KW"/>
</dbReference>
<keyword evidence="2" id="KW-0489">Methyltransferase</keyword>
<organism evidence="8 9">
    <name type="scientific">Funneliformis geosporum</name>
    <dbReference type="NCBI Taxonomy" id="1117311"/>
    <lineage>
        <taxon>Eukaryota</taxon>
        <taxon>Fungi</taxon>
        <taxon>Fungi incertae sedis</taxon>
        <taxon>Mucoromycota</taxon>
        <taxon>Glomeromycotina</taxon>
        <taxon>Glomeromycetes</taxon>
        <taxon>Glomerales</taxon>
        <taxon>Glomeraceae</taxon>
        <taxon>Funneliformis</taxon>
    </lineage>
</organism>
<dbReference type="EC" id="2.1.1.72" evidence="1"/>
<dbReference type="PRINTS" id="PR00507">
    <property type="entry name" value="N12N6MTFRASE"/>
</dbReference>
<evidence type="ECO:0000313" key="9">
    <source>
        <dbReference type="Proteomes" id="UP001153678"/>
    </source>
</evidence>